<accession>A0AAD4M442</accession>
<sequence length="620" mass="67863">MTSGGAPIEHILEKKSSGSTASITNEKQGPPYADAEANVVDSAVDETEPSWVARHHSLVRVLSLVALAALILGWWISSTILHATRHRWIVQTIFAWAFIAIIAFRFIPNSVVTRPVEAVWVPLVQRPFFSLPYYVRLALGWLALLAIVLGSAFGFKLENGTNYGDRAISVLGLLIFQFGFWATSSKRSHIQWPTVIVGLFIQQAIALFVLKSGAGFHTFKWIANLASDFLAQGLVGAAFFFDQDTVDTKHWFFVNVLATIIFFIAFVQMLYYLGVMQWIIKHFAWFFFKTMNVSGAEAVVAAASPFIGQGESACLVRPYVDVMTESEIHLVMTSGFSTIAGSVLGAYISLGVPAQNLITASVMSIPASIAISKIRLPELEEPVTRGQVVVDRGEEDKDAPVNALHAFAKGAVFGLVVAGQILCNVLTILSLVATINGLLTWIGRGFGIHHLTLQLILRYVFYPVTFFIGVPRSEILRVSELLATKLVENEFAAYLDLKALMASPDALSKRGFTIASYALCGFANLGSLGIQIGVLSALAPSRTRLIARIGPSAMISGFISTLQAAGIACVSHSFSDFLCLIIDDVCFLSLLFFKKKKQWYACLMRRVARSLSVMFFFSCL</sequence>
<feature type="transmembrane region" description="Helical" evidence="7">
    <location>
        <begin position="133"/>
        <end position="155"/>
    </location>
</feature>
<name>A0AAD4M442_9AGAM</name>
<feature type="transmembrane region" description="Helical" evidence="7">
    <location>
        <begin position="451"/>
        <end position="470"/>
    </location>
</feature>
<evidence type="ECO:0000256" key="4">
    <source>
        <dbReference type="ARBA" id="ARBA00022692"/>
    </source>
</evidence>
<dbReference type="EMBL" id="WTXG01000016">
    <property type="protein sequence ID" value="KAI0301061.1"/>
    <property type="molecule type" value="Genomic_DNA"/>
</dbReference>
<keyword evidence="12" id="KW-1185">Reference proteome</keyword>
<protein>
    <submittedName>
        <fullName evidence="11">Na+ dependent nucleoside transporter C-terminus-domain-containing protein</fullName>
    </submittedName>
</protein>
<evidence type="ECO:0000313" key="12">
    <source>
        <dbReference type="Proteomes" id="UP001203297"/>
    </source>
</evidence>
<dbReference type="Proteomes" id="UP001203297">
    <property type="component" value="Unassembled WGS sequence"/>
</dbReference>
<dbReference type="InterPro" id="IPR011657">
    <property type="entry name" value="CNT_C_dom"/>
</dbReference>
<comment type="subcellular location">
    <subcellularLocation>
        <location evidence="1">Cell membrane</location>
        <topology evidence="1">Multi-pass membrane protein</topology>
    </subcellularLocation>
</comment>
<reference evidence="11" key="1">
    <citation type="journal article" date="2022" name="New Phytol.">
        <title>Evolutionary transition to the ectomycorrhizal habit in the genomes of a hyperdiverse lineage of mushroom-forming fungi.</title>
        <authorList>
            <person name="Looney B."/>
            <person name="Miyauchi S."/>
            <person name="Morin E."/>
            <person name="Drula E."/>
            <person name="Courty P.E."/>
            <person name="Kohler A."/>
            <person name="Kuo A."/>
            <person name="LaButti K."/>
            <person name="Pangilinan J."/>
            <person name="Lipzen A."/>
            <person name="Riley R."/>
            <person name="Andreopoulos W."/>
            <person name="He G."/>
            <person name="Johnson J."/>
            <person name="Nolan M."/>
            <person name="Tritt A."/>
            <person name="Barry K.W."/>
            <person name="Grigoriev I.V."/>
            <person name="Nagy L.G."/>
            <person name="Hibbett D."/>
            <person name="Henrissat B."/>
            <person name="Matheny P.B."/>
            <person name="Labbe J."/>
            <person name="Martin F.M."/>
        </authorList>
    </citation>
    <scope>NUCLEOTIDE SEQUENCE</scope>
    <source>
        <strain evidence="11">BPL690</strain>
    </source>
</reference>
<feature type="transmembrane region" description="Helical" evidence="7">
    <location>
        <begin position="190"/>
        <end position="210"/>
    </location>
</feature>
<organism evidence="11 12">
    <name type="scientific">Multifurca ochricompacta</name>
    <dbReference type="NCBI Taxonomy" id="376703"/>
    <lineage>
        <taxon>Eukaryota</taxon>
        <taxon>Fungi</taxon>
        <taxon>Dikarya</taxon>
        <taxon>Basidiomycota</taxon>
        <taxon>Agaricomycotina</taxon>
        <taxon>Agaricomycetes</taxon>
        <taxon>Russulales</taxon>
        <taxon>Russulaceae</taxon>
        <taxon>Multifurca</taxon>
    </lineage>
</organism>
<evidence type="ECO:0000259" key="10">
    <source>
        <dbReference type="Pfam" id="PF07670"/>
    </source>
</evidence>
<dbReference type="PANTHER" id="PTHR10590">
    <property type="entry name" value="SODIUM/NUCLEOSIDE COTRANSPORTER"/>
    <property type="match status" value="1"/>
</dbReference>
<evidence type="ECO:0000259" key="8">
    <source>
        <dbReference type="Pfam" id="PF01773"/>
    </source>
</evidence>
<dbReference type="InterPro" id="IPR002668">
    <property type="entry name" value="CNT_N_dom"/>
</dbReference>
<feature type="domain" description="Concentrative nucleoside transporter C-terminal" evidence="9">
    <location>
        <begin position="357"/>
        <end position="568"/>
    </location>
</feature>
<dbReference type="Pfam" id="PF07670">
    <property type="entry name" value="Gate"/>
    <property type="match status" value="1"/>
</dbReference>
<feature type="transmembrane region" description="Helical" evidence="7">
    <location>
        <begin position="286"/>
        <end position="308"/>
    </location>
</feature>
<dbReference type="InterPro" id="IPR011642">
    <property type="entry name" value="Gate_dom"/>
</dbReference>
<feature type="domain" description="Concentrative nucleoside transporter N-terminal" evidence="8">
    <location>
        <begin position="171"/>
        <end position="242"/>
    </location>
</feature>
<feature type="transmembrane region" description="Helical" evidence="7">
    <location>
        <begin position="57"/>
        <end position="76"/>
    </location>
</feature>
<keyword evidence="4 7" id="KW-0812">Transmembrane</keyword>
<evidence type="ECO:0000256" key="1">
    <source>
        <dbReference type="ARBA" id="ARBA00004651"/>
    </source>
</evidence>
<dbReference type="AlphaFoldDB" id="A0AAD4M442"/>
<dbReference type="PANTHER" id="PTHR10590:SF4">
    <property type="entry name" value="SOLUTE CARRIER FAMILY 28 MEMBER 3"/>
    <property type="match status" value="1"/>
</dbReference>
<evidence type="ECO:0000256" key="3">
    <source>
        <dbReference type="ARBA" id="ARBA00022475"/>
    </source>
</evidence>
<proteinExistence type="inferred from homology"/>
<dbReference type="GO" id="GO:0015293">
    <property type="term" value="F:symporter activity"/>
    <property type="evidence" value="ECO:0007669"/>
    <property type="project" value="TreeGrafter"/>
</dbReference>
<evidence type="ECO:0000256" key="5">
    <source>
        <dbReference type="ARBA" id="ARBA00022989"/>
    </source>
</evidence>
<evidence type="ECO:0000256" key="7">
    <source>
        <dbReference type="SAM" id="Phobius"/>
    </source>
</evidence>
<feature type="transmembrane region" description="Helical" evidence="7">
    <location>
        <begin position="167"/>
        <end position="184"/>
    </location>
</feature>
<dbReference type="Pfam" id="PF01773">
    <property type="entry name" value="Nucleos_tra2_N"/>
    <property type="match status" value="1"/>
</dbReference>
<feature type="transmembrane region" description="Helical" evidence="7">
    <location>
        <begin position="411"/>
        <end position="439"/>
    </location>
</feature>
<evidence type="ECO:0000313" key="11">
    <source>
        <dbReference type="EMBL" id="KAI0301061.1"/>
    </source>
</evidence>
<keyword evidence="5 7" id="KW-1133">Transmembrane helix</keyword>
<gene>
    <name evidence="11" type="ORF">B0F90DRAFT_1925674</name>
</gene>
<feature type="transmembrane region" description="Helical" evidence="7">
    <location>
        <begin position="88"/>
        <end position="107"/>
    </location>
</feature>
<dbReference type="InterPro" id="IPR008276">
    <property type="entry name" value="C_nuclsd_transpt"/>
</dbReference>
<evidence type="ECO:0000256" key="2">
    <source>
        <dbReference type="ARBA" id="ARBA00009033"/>
    </source>
</evidence>
<keyword evidence="6 7" id="KW-0472">Membrane</keyword>
<comment type="similarity">
    <text evidence="2">Belongs to the concentrative nucleoside transporter (CNT) (TC 2.A.41) family.</text>
</comment>
<feature type="transmembrane region" description="Helical" evidence="7">
    <location>
        <begin position="222"/>
        <end position="241"/>
    </location>
</feature>
<comment type="caution">
    <text evidence="11">The sequence shown here is derived from an EMBL/GenBank/DDBJ whole genome shotgun (WGS) entry which is preliminary data.</text>
</comment>
<evidence type="ECO:0000259" key="9">
    <source>
        <dbReference type="Pfam" id="PF07662"/>
    </source>
</evidence>
<keyword evidence="3" id="KW-1003">Cell membrane</keyword>
<feature type="transmembrane region" description="Helical" evidence="7">
    <location>
        <begin position="514"/>
        <end position="538"/>
    </location>
</feature>
<feature type="transmembrane region" description="Helical" evidence="7">
    <location>
        <begin position="253"/>
        <end position="274"/>
    </location>
</feature>
<dbReference type="GO" id="GO:0005337">
    <property type="term" value="F:nucleoside transmembrane transporter activity"/>
    <property type="evidence" value="ECO:0007669"/>
    <property type="project" value="InterPro"/>
</dbReference>
<feature type="domain" description="Nucleoside transporter/FeoB GTPase Gate" evidence="10">
    <location>
        <begin position="253"/>
        <end position="351"/>
    </location>
</feature>
<dbReference type="GO" id="GO:0005886">
    <property type="term" value="C:plasma membrane"/>
    <property type="evidence" value="ECO:0007669"/>
    <property type="project" value="UniProtKB-SubCell"/>
</dbReference>
<evidence type="ECO:0000256" key="6">
    <source>
        <dbReference type="ARBA" id="ARBA00023136"/>
    </source>
</evidence>
<feature type="transmembrane region" description="Helical" evidence="7">
    <location>
        <begin position="328"/>
        <end position="350"/>
    </location>
</feature>
<dbReference type="Pfam" id="PF07662">
    <property type="entry name" value="Nucleos_tra2_C"/>
    <property type="match status" value="1"/>
</dbReference>